<keyword evidence="5" id="KW-0408">Iron</keyword>
<accession>A0ABW6K8W6</accession>
<dbReference type="EMBL" id="JBIACK010000001">
    <property type="protein sequence ID" value="MFE8699378.1"/>
    <property type="molecule type" value="Genomic_DNA"/>
</dbReference>
<dbReference type="InterPro" id="IPR050123">
    <property type="entry name" value="Prok_molybdopt-oxidoreductase"/>
</dbReference>
<evidence type="ECO:0000256" key="2">
    <source>
        <dbReference type="ARBA" id="ARBA00022485"/>
    </source>
</evidence>
<keyword evidence="3" id="KW-0479">Metal-binding</keyword>
<gene>
    <name evidence="8" type="ORF">ACFYKX_01945</name>
</gene>
<dbReference type="PANTHER" id="PTHR43105:SF9">
    <property type="entry name" value="NADPH-FE(3+) OXIDOREDUCTASE SUBUNIT ALPHA"/>
    <property type="match status" value="1"/>
</dbReference>
<dbReference type="InterPro" id="IPR009010">
    <property type="entry name" value="Asp_de-COase-like_dom_sf"/>
</dbReference>
<dbReference type="InterPro" id="IPR006963">
    <property type="entry name" value="Mopterin_OxRdtase_4Fe-4S_dom"/>
</dbReference>
<evidence type="ECO:0000256" key="5">
    <source>
        <dbReference type="ARBA" id="ARBA00023004"/>
    </source>
</evidence>
<dbReference type="Gene3D" id="2.40.40.20">
    <property type="match status" value="1"/>
</dbReference>
<comment type="cofactor">
    <cofactor evidence="1">
        <name>Mo-bis(molybdopterin guanine dinucleotide)</name>
        <dbReference type="ChEBI" id="CHEBI:60539"/>
    </cofactor>
</comment>
<keyword evidence="4" id="KW-0560">Oxidoreductase</keyword>
<dbReference type="Pfam" id="PF01568">
    <property type="entry name" value="Molydop_binding"/>
    <property type="match status" value="1"/>
</dbReference>
<organism evidence="8 9">
    <name type="scientific">Cytobacillus spartinae</name>
    <dbReference type="NCBI Taxonomy" id="3299023"/>
    <lineage>
        <taxon>Bacteria</taxon>
        <taxon>Bacillati</taxon>
        <taxon>Bacillota</taxon>
        <taxon>Bacilli</taxon>
        <taxon>Bacillales</taxon>
        <taxon>Bacillaceae</taxon>
        <taxon>Cytobacillus</taxon>
    </lineage>
</organism>
<protein>
    <submittedName>
        <fullName evidence="8">Molybdopterin-dependent oxidoreductase</fullName>
    </submittedName>
</protein>
<reference evidence="8 9" key="1">
    <citation type="submission" date="2024-08" db="EMBL/GenBank/DDBJ databases">
        <title>Two novel Cytobacillus novel species.</title>
        <authorList>
            <person name="Liu G."/>
        </authorList>
    </citation>
    <scope>NUCLEOTIDE SEQUENCE [LARGE SCALE GENOMIC DNA]</scope>
    <source>
        <strain evidence="8 9">FJAT-54145</strain>
    </source>
</reference>
<dbReference type="Pfam" id="PF00384">
    <property type="entry name" value="Molybdopterin"/>
    <property type="match status" value="1"/>
</dbReference>
<dbReference type="InterPro" id="IPR006657">
    <property type="entry name" value="MoPterin_dinucl-bd_dom"/>
</dbReference>
<keyword evidence="9" id="KW-1185">Reference proteome</keyword>
<comment type="caution">
    <text evidence="8">The sequence shown here is derived from an EMBL/GenBank/DDBJ whole genome shotgun (WGS) entry which is preliminary data.</text>
</comment>
<proteinExistence type="predicted"/>
<name>A0ABW6K8W6_9BACI</name>
<dbReference type="PROSITE" id="PS51669">
    <property type="entry name" value="4FE4S_MOW_BIS_MGD"/>
    <property type="match status" value="1"/>
</dbReference>
<keyword evidence="6" id="KW-0411">Iron-sulfur</keyword>
<dbReference type="SMART" id="SM00926">
    <property type="entry name" value="Molybdop_Fe4S4"/>
    <property type="match status" value="1"/>
</dbReference>
<evidence type="ECO:0000313" key="9">
    <source>
        <dbReference type="Proteomes" id="UP001601059"/>
    </source>
</evidence>
<dbReference type="SUPFAM" id="SSF50692">
    <property type="entry name" value="ADC-like"/>
    <property type="match status" value="1"/>
</dbReference>
<keyword evidence="2" id="KW-0004">4Fe-4S</keyword>
<evidence type="ECO:0000256" key="4">
    <source>
        <dbReference type="ARBA" id="ARBA00023002"/>
    </source>
</evidence>
<evidence type="ECO:0000313" key="8">
    <source>
        <dbReference type="EMBL" id="MFE8699378.1"/>
    </source>
</evidence>
<dbReference type="RefSeq" id="WP_389357526.1">
    <property type="nucleotide sequence ID" value="NZ_JBIACK010000001.1"/>
</dbReference>
<sequence>MTELKTHFRTCPLCEATCGLEIQTRGDEVVSIRGDKLDPFSKGHICPKGFSLKELHDDPDRIRKPMIRKGDEWNEVSWDEAFEEVRAGLQKVLTKYGRDGVGVYLGNPNVHNLAGLLYVPIFLRALGSRYRFSASTLDQIPKQLVSEMMYGSDFSVPIADIDHTDYFMIIGANPYVSNGSMMTAPDMKHRLQQLRKRGGKFIVIDPVKTATAHAANDYYSIHPGTDAFFLFGLIHTLFEEGLVNSRHLQEYIHGLDVIEKLAKPFTPEVVQNKCGIHASAIRKLARDLAHAPSAAVYGRMGTCTQEFGTMNSWLIDLLNILTGNLDRKGGVLFPKPAAGGRNIGKTPRKKETYRFGRFSGEVRGLPEVLGELPTSCMADEIEGSDTLKAFITIAGNPILSSPNGNRLQQAFDKLDFFVSVDCYLNETTRHANVILPVPSPLERSHYDLSFYHLSVRNIAHYSKQVFKLPNDQLDEWEILLHLTEIVSGQELGNDPVKALDDYSVMKLVQSETQNKQSRIFERSEKDILKELQVHRGPERMLDFLIRVGPYGDHFGKVENGLTLSRLMEHEHGIDLGALEPRIPEVLLTSTKKIELAPTPLVKDVERLKAKIVSEDSNQLVLIGRRDLRSNNSWMHNLPVLIKGKERCVLYLHPLDAVNEGIETGDYVKITSRVGSLVVPVVLNEEIKQGVISLPHGWGHHFSDTRLSVASKHEGKNTNLLSDEQVVDEVSGNAVFNGIPVTIQKTNETEGENVDGSIRIESI</sequence>
<dbReference type="InterPro" id="IPR006656">
    <property type="entry name" value="Mopterin_OxRdtase"/>
</dbReference>
<dbReference type="SUPFAM" id="SSF53706">
    <property type="entry name" value="Formate dehydrogenase/DMSO reductase, domains 1-3"/>
    <property type="match status" value="1"/>
</dbReference>
<dbReference type="Proteomes" id="UP001601059">
    <property type="component" value="Unassembled WGS sequence"/>
</dbReference>
<dbReference type="Gene3D" id="2.20.25.90">
    <property type="entry name" value="ADC-like domains"/>
    <property type="match status" value="1"/>
</dbReference>
<dbReference type="Pfam" id="PF04879">
    <property type="entry name" value="Molybdop_Fe4S4"/>
    <property type="match status" value="1"/>
</dbReference>
<dbReference type="Gene3D" id="3.40.228.10">
    <property type="entry name" value="Dimethylsulfoxide Reductase, domain 2"/>
    <property type="match status" value="1"/>
</dbReference>
<evidence type="ECO:0000256" key="3">
    <source>
        <dbReference type="ARBA" id="ARBA00022723"/>
    </source>
</evidence>
<feature type="domain" description="4Fe-4S Mo/W bis-MGD-type" evidence="7">
    <location>
        <begin position="4"/>
        <end position="60"/>
    </location>
</feature>
<evidence type="ECO:0000259" key="7">
    <source>
        <dbReference type="PROSITE" id="PS51669"/>
    </source>
</evidence>
<evidence type="ECO:0000256" key="1">
    <source>
        <dbReference type="ARBA" id="ARBA00001942"/>
    </source>
</evidence>
<dbReference type="Gene3D" id="3.40.50.740">
    <property type="match status" value="1"/>
</dbReference>
<dbReference type="PANTHER" id="PTHR43105">
    <property type="entry name" value="RESPIRATORY NITRATE REDUCTASE"/>
    <property type="match status" value="1"/>
</dbReference>
<evidence type="ECO:0000256" key="6">
    <source>
        <dbReference type="ARBA" id="ARBA00023014"/>
    </source>
</evidence>